<feature type="transmembrane region" description="Helical" evidence="2">
    <location>
        <begin position="32"/>
        <end position="50"/>
    </location>
</feature>
<organism evidence="3 4">
    <name type="scientific">Actinorhabdospora filicis</name>
    <dbReference type="NCBI Taxonomy" id="1785913"/>
    <lineage>
        <taxon>Bacteria</taxon>
        <taxon>Bacillati</taxon>
        <taxon>Actinomycetota</taxon>
        <taxon>Actinomycetes</taxon>
        <taxon>Micromonosporales</taxon>
        <taxon>Micromonosporaceae</taxon>
        <taxon>Actinorhabdospora</taxon>
    </lineage>
</organism>
<evidence type="ECO:0000313" key="4">
    <source>
        <dbReference type="Proteomes" id="UP001165079"/>
    </source>
</evidence>
<sequence length="203" mass="21775">MSTGLVITGIILVLGFLLSIVANWIKPPERVSMAWIFGLALIIICVTVALQSCKESWDGVKDEPRQSSGPSDEAAVHPSDRPVLYQGVVDFPLGGSVNLETGEVGLEIDKPDVTLVDNTPEILVPGSRLLVELGELSSEPTLDDCLTELGGPNSELTGEVHGPGSWFCFQTDGGHIAAVSILELPRSHAPGKLQYIVWQHSRQ</sequence>
<proteinExistence type="predicted"/>
<keyword evidence="2" id="KW-0472">Membrane</keyword>
<reference evidence="3" key="1">
    <citation type="submission" date="2023-03" db="EMBL/GenBank/DDBJ databases">
        <title>Actinorhabdospora filicis NBRC 111898.</title>
        <authorList>
            <person name="Ichikawa N."/>
            <person name="Sato H."/>
            <person name="Tonouchi N."/>
        </authorList>
    </citation>
    <scope>NUCLEOTIDE SEQUENCE</scope>
    <source>
        <strain evidence="3">NBRC 111898</strain>
    </source>
</reference>
<accession>A0A9W6WCZ6</accession>
<dbReference type="RefSeq" id="WP_285667701.1">
    <property type="nucleotide sequence ID" value="NZ_BSTX01000010.1"/>
</dbReference>
<feature type="transmembrane region" description="Helical" evidence="2">
    <location>
        <begin position="6"/>
        <end position="25"/>
    </location>
</feature>
<gene>
    <name evidence="3" type="ORF">Afil01_69210</name>
</gene>
<keyword evidence="2" id="KW-1133">Transmembrane helix</keyword>
<dbReference type="Proteomes" id="UP001165079">
    <property type="component" value="Unassembled WGS sequence"/>
</dbReference>
<feature type="region of interest" description="Disordered" evidence="1">
    <location>
        <begin position="59"/>
        <end position="78"/>
    </location>
</feature>
<evidence type="ECO:0000256" key="2">
    <source>
        <dbReference type="SAM" id="Phobius"/>
    </source>
</evidence>
<name>A0A9W6WCZ6_9ACTN</name>
<keyword evidence="2" id="KW-0812">Transmembrane</keyword>
<evidence type="ECO:0000313" key="3">
    <source>
        <dbReference type="EMBL" id="GLZ82114.1"/>
    </source>
</evidence>
<protein>
    <submittedName>
        <fullName evidence="3">Uncharacterized protein</fullName>
    </submittedName>
</protein>
<dbReference type="EMBL" id="BSTX01000010">
    <property type="protein sequence ID" value="GLZ82114.1"/>
    <property type="molecule type" value="Genomic_DNA"/>
</dbReference>
<keyword evidence="4" id="KW-1185">Reference proteome</keyword>
<comment type="caution">
    <text evidence="3">The sequence shown here is derived from an EMBL/GenBank/DDBJ whole genome shotgun (WGS) entry which is preliminary data.</text>
</comment>
<dbReference type="AlphaFoldDB" id="A0A9W6WCZ6"/>
<evidence type="ECO:0000256" key="1">
    <source>
        <dbReference type="SAM" id="MobiDB-lite"/>
    </source>
</evidence>